<protein>
    <submittedName>
        <fullName evidence="1">Uncharacterized protein</fullName>
    </submittedName>
</protein>
<accession>A0A426YA38</accession>
<reference evidence="1 2" key="1">
    <citation type="journal article" date="2014" name="Agronomy (Basel)">
        <title>A Draft Genome Sequence for Ensete ventricosum, the Drought-Tolerant Tree Against Hunger.</title>
        <authorList>
            <person name="Harrison J."/>
            <person name="Moore K.A."/>
            <person name="Paszkiewicz K."/>
            <person name="Jones T."/>
            <person name="Grant M."/>
            <person name="Ambacheew D."/>
            <person name="Muzemil S."/>
            <person name="Studholme D.J."/>
        </authorList>
    </citation>
    <scope>NUCLEOTIDE SEQUENCE [LARGE SCALE GENOMIC DNA]</scope>
</reference>
<dbReference type="EMBL" id="AMZH03013874">
    <property type="protein sequence ID" value="RRT48558.1"/>
    <property type="molecule type" value="Genomic_DNA"/>
</dbReference>
<organism evidence="1 2">
    <name type="scientific">Ensete ventricosum</name>
    <name type="common">Abyssinian banana</name>
    <name type="synonym">Musa ensete</name>
    <dbReference type="NCBI Taxonomy" id="4639"/>
    <lineage>
        <taxon>Eukaryota</taxon>
        <taxon>Viridiplantae</taxon>
        <taxon>Streptophyta</taxon>
        <taxon>Embryophyta</taxon>
        <taxon>Tracheophyta</taxon>
        <taxon>Spermatophyta</taxon>
        <taxon>Magnoliopsida</taxon>
        <taxon>Liliopsida</taxon>
        <taxon>Zingiberales</taxon>
        <taxon>Musaceae</taxon>
        <taxon>Ensete</taxon>
    </lineage>
</organism>
<comment type="caution">
    <text evidence="1">The sequence shown here is derived from an EMBL/GenBank/DDBJ whole genome shotgun (WGS) entry which is preliminary data.</text>
</comment>
<dbReference type="Proteomes" id="UP000287651">
    <property type="component" value="Unassembled WGS sequence"/>
</dbReference>
<dbReference type="AlphaFoldDB" id="A0A426YA38"/>
<evidence type="ECO:0000313" key="2">
    <source>
        <dbReference type="Proteomes" id="UP000287651"/>
    </source>
</evidence>
<name>A0A426YA38_ENSVE</name>
<proteinExistence type="predicted"/>
<sequence>MGMLKQIKPLNSISLEMDDSNLHPCGIDDSEEPKIALPARDPPDRVSFSSREVNLHAGAGSSFSQKDCPNPSCPLYATAATAALARATGLLVVGGCHCGSVAALDDTSRAGGRRPFVGWLRALPMRPSRRQASPLAGWPRAAALASGPGYLWLPLQRAWSWLATLAEGLAMASHPLSPLCSLRKYSKDA</sequence>
<evidence type="ECO:0000313" key="1">
    <source>
        <dbReference type="EMBL" id="RRT48558.1"/>
    </source>
</evidence>
<gene>
    <name evidence="1" type="ORF">B296_00022226</name>
</gene>